<evidence type="ECO:0000313" key="7">
    <source>
        <dbReference type="EMBL" id="RVW90980.1"/>
    </source>
</evidence>
<evidence type="ECO:0000259" key="4">
    <source>
        <dbReference type="Pfam" id="PF07727"/>
    </source>
</evidence>
<evidence type="ECO:0000256" key="1">
    <source>
        <dbReference type="ARBA" id="ARBA00022670"/>
    </source>
</evidence>
<dbReference type="Gene3D" id="3.30.420.10">
    <property type="entry name" value="Ribonuclease H-like superfamily/Ribonuclease H"/>
    <property type="match status" value="1"/>
</dbReference>
<dbReference type="GO" id="GO:0006508">
    <property type="term" value="P:proteolysis"/>
    <property type="evidence" value="ECO:0007669"/>
    <property type="project" value="UniProtKB-KW"/>
</dbReference>
<dbReference type="InterPro" id="IPR057670">
    <property type="entry name" value="SH3_retrovirus"/>
</dbReference>
<keyword evidence="1" id="KW-0645">Protease</keyword>
<dbReference type="GO" id="GO:0008233">
    <property type="term" value="F:peptidase activity"/>
    <property type="evidence" value="ECO:0007669"/>
    <property type="project" value="UniProtKB-KW"/>
</dbReference>
<proteinExistence type="predicted"/>
<evidence type="ECO:0000313" key="8">
    <source>
        <dbReference type="Proteomes" id="UP000288805"/>
    </source>
</evidence>
<dbReference type="InterPro" id="IPR012337">
    <property type="entry name" value="RNaseH-like_sf"/>
</dbReference>
<organism evidence="7 8">
    <name type="scientific">Vitis vinifera</name>
    <name type="common">Grape</name>
    <dbReference type="NCBI Taxonomy" id="29760"/>
    <lineage>
        <taxon>Eukaryota</taxon>
        <taxon>Viridiplantae</taxon>
        <taxon>Streptophyta</taxon>
        <taxon>Embryophyta</taxon>
        <taxon>Tracheophyta</taxon>
        <taxon>Spermatophyta</taxon>
        <taxon>Magnoliopsida</taxon>
        <taxon>eudicotyledons</taxon>
        <taxon>Gunneridae</taxon>
        <taxon>Pentapetalae</taxon>
        <taxon>rosids</taxon>
        <taxon>Vitales</taxon>
        <taxon>Vitaceae</taxon>
        <taxon>Viteae</taxon>
        <taxon>Vitis</taxon>
    </lineage>
</organism>
<keyword evidence="2" id="KW-0479">Metal-binding</keyword>
<dbReference type="Pfam" id="PF25597">
    <property type="entry name" value="SH3_retrovirus"/>
    <property type="match status" value="1"/>
</dbReference>
<dbReference type="AlphaFoldDB" id="A0A438I2X4"/>
<evidence type="ECO:0000256" key="2">
    <source>
        <dbReference type="ARBA" id="ARBA00022723"/>
    </source>
</evidence>
<dbReference type="GO" id="GO:0003676">
    <property type="term" value="F:nucleic acid binding"/>
    <property type="evidence" value="ECO:0007669"/>
    <property type="project" value="InterPro"/>
</dbReference>
<dbReference type="InterPro" id="IPR036397">
    <property type="entry name" value="RNaseH_sf"/>
</dbReference>
<dbReference type="SUPFAM" id="SSF53098">
    <property type="entry name" value="Ribonuclease H-like"/>
    <property type="match status" value="1"/>
</dbReference>
<dbReference type="InterPro" id="IPR039537">
    <property type="entry name" value="Retrotran_Ty1/copia-like"/>
</dbReference>
<dbReference type="GO" id="GO:0046872">
    <property type="term" value="F:metal ion binding"/>
    <property type="evidence" value="ECO:0007669"/>
    <property type="project" value="UniProtKB-KW"/>
</dbReference>
<dbReference type="InterPro" id="IPR013103">
    <property type="entry name" value="RVT_2"/>
</dbReference>
<feature type="domain" description="Retrovirus-related Pol polyprotein from transposon TNT 1-94-like beta-barrel" evidence="5">
    <location>
        <begin position="68"/>
        <end position="98"/>
    </location>
</feature>
<dbReference type="InterPro" id="IPR054722">
    <property type="entry name" value="PolX-like_BBD"/>
</dbReference>
<accession>A0A438I2X4</accession>
<feature type="domain" description="Reverse transcriptase Ty1/copia-type" evidence="4">
    <location>
        <begin position="247"/>
        <end position="331"/>
    </location>
</feature>
<protein>
    <submittedName>
        <fullName evidence="7">Retrovirus-related Pol polyprotein from transposon TNT 1-94</fullName>
    </submittedName>
</protein>
<dbReference type="Pfam" id="PF22936">
    <property type="entry name" value="Pol_BBD"/>
    <property type="match status" value="1"/>
</dbReference>
<sequence>MSHCKVINFVDYSLNQGAPVGHKSAETLIGHESNGAVAGDRTPNQMVSLPLPLLGMNHYGISGEGDEWTLDSRCSYKMSPNRDWFTTYQPINGGKVWVYILKHKNDVFGKFKQWKAMIEKQTRKQIKRLRTDNGMEFCGEKVNEFCKNKDKLEPRARKCIFFGYANGVKGYRKEQLHTKNDPNVREKVEFVTKASKPIENMISTKPKDVAKSIEKEVPQTYHEAMTSRQFMQWIIAMNKEIESLQKNHTWQLVEKPKNQKIVGCKWLFKRNEEILREEDARFKTRLVEKGHTQKEGVDFNEVFSPVVKHSSIRVLVAMIKYIKKVLEHFEMQGLKPMSTPLVAHFKLSSTLSPQTEKKREYMSHVPYASAVGSMKYAIVYTRPNIPYAVSVVSRYMDRPRKINW</sequence>
<evidence type="ECO:0000259" key="5">
    <source>
        <dbReference type="Pfam" id="PF22936"/>
    </source>
</evidence>
<gene>
    <name evidence="7" type="primary">POLX_1483</name>
    <name evidence="7" type="ORF">CK203_044160</name>
</gene>
<comment type="caution">
    <text evidence="7">The sequence shown here is derived from an EMBL/GenBank/DDBJ whole genome shotgun (WGS) entry which is preliminary data.</text>
</comment>
<evidence type="ECO:0000256" key="3">
    <source>
        <dbReference type="ARBA" id="ARBA00022801"/>
    </source>
</evidence>
<dbReference type="EMBL" id="QGNW01000150">
    <property type="protein sequence ID" value="RVW90980.1"/>
    <property type="molecule type" value="Genomic_DNA"/>
</dbReference>
<dbReference type="Proteomes" id="UP000288805">
    <property type="component" value="Unassembled WGS sequence"/>
</dbReference>
<dbReference type="PANTHER" id="PTHR42648">
    <property type="entry name" value="TRANSPOSASE, PUTATIVE-RELATED"/>
    <property type="match status" value="1"/>
</dbReference>
<keyword evidence="3" id="KW-0378">Hydrolase</keyword>
<reference evidence="7 8" key="1">
    <citation type="journal article" date="2018" name="PLoS Genet.">
        <title>Population sequencing reveals clonal diversity and ancestral inbreeding in the grapevine cultivar Chardonnay.</title>
        <authorList>
            <person name="Roach M.J."/>
            <person name="Johnson D.L."/>
            <person name="Bohlmann J."/>
            <person name="van Vuuren H.J."/>
            <person name="Jones S.J."/>
            <person name="Pretorius I.S."/>
            <person name="Schmidt S.A."/>
            <person name="Borneman A.R."/>
        </authorList>
    </citation>
    <scope>NUCLEOTIDE SEQUENCE [LARGE SCALE GENOMIC DNA]</scope>
    <source>
        <strain evidence="8">cv. Chardonnay</strain>
        <tissue evidence="7">Leaf</tissue>
    </source>
</reference>
<name>A0A438I2X4_VITVI</name>
<dbReference type="Pfam" id="PF07727">
    <property type="entry name" value="RVT_2"/>
    <property type="match status" value="1"/>
</dbReference>
<dbReference type="PANTHER" id="PTHR42648:SF28">
    <property type="entry name" value="TRANSPOSON-ENCODED PROTEIN WITH RIBONUCLEASE H-LIKE AND RETROVIRUS ZINC FINGER-LIKE DOMAINS"/>
    <property type="match status" value="1"/>
</dbReference>
<evidence type="ECO:0000259" key="6">
    <source>
        <dbReference type="Pfam" id="PF25597"/>
    </source>
</evidence>
<feature type="domain" description="Retroviral polymerase SH3-like" evidence="6">
    <location>
        <begin position="148"/>
        <end position="172"/>
    </location>
</feature>